<sequence>MEELKKLGLSDLEARCYMTLHEQPDMTGYEVAKRVSTSRSNVYAALRALVDKGICRVTKGDTDKYAAVPIRQVVKYLQREFEKTSSVLVDKLNTPPEPAPSFYHWEGEKHLNTAIKRMIANAEKTLVVDIWAENLHKVEDELLAAEQRGVTVIVITLGECETPLQHVFVHRRKDLEKSWPRYGAKKVSVLADSRNAIVCSLDGLLKPSGVETNHPSVIELLKNAFFDDLVMMHIEKDFGDKIAEKYGKDYEQLMDYYAKEKGWDI</sequence>
<dbReference type="Pfam" id="PF01978">
    <property type="entry name" value="TrmB"/>
    <property type="match status" value="1"/>
</dbReference>
<dbReference type="Gene3D" id="3.30.870.10">
    <property type="entry name" value="Endonuclease Chain A"/>
    <property type="match status" value="1"/>
</dbReference>
<organism evidence="3 4">
    <name type="scientific">Bacillus sonorensis</name>
    <dbReference type="NCBI Taxonomy" id="119858"/>
    <lineage>
        <taxon>Bacteria</taxon>
        <taxon>Bacillati</taxon>
        <taxon>Bacillota</taxon>
        <taxon>Bacilli</taxon>
        <taxon>Bacillales</taxon>
        <taxon>Bacillaceae</taxon>
        <taxon>Bacillus</taxon>
    </lineage>
</organism>
<evidence type="ECO:0000313" key="3">
    <source>
        <dbReference type="EMBL" id="ASB91121.1"/>
    </source>
</evidence>
<evidence type="ECO:0000259" key="2">
    <source>
        <dbReference type="Pfam" id="PF11495"/>
    </source>
</evidence>
<dbReference type="InterPro" id="IPR021586">
    <property type="entry name" value="Tscrpt_reg_TrmB_C"/>
</dbReference>
<dbReference type="CDD" id="cd09124">
    <property type="entry name" value="PLDc_like_TrmB_middle"/>
    <property type="match status" value="1"/>
</dbReference>
<name>A0ABN5AK77_9BACI</name>
<dbReference type="Pfam" id="PF11495">
    <property type="entry name" value="Regulator_TrmB"/>
    <property type="match status" value="1"/>
</dbReference>
<gene>
    <name evidence="3" type="ORF">S101395_04633</name>
</gene>
<evidence type="ECO:0000313" key="4">
    <source>
        <dbReference type="Proteomes" id="UP000196877"/>
    </source>
</evidence>
<evidence type="ECO:0000259" key="1">
    <source>
        <dbReference type="Pfam" id="PF01978"/>
    </source>
</evidence>
<protein>
    <recommendedName>
        <fullName evidence="5">TrmB family transcriptional regulator</fullName>
    </recommendedName>
</protein>
<dbReference type="InterPro" id="IPR036388">
    <property type="entry name" value="WH-like_DNA-bd_sf"/>
</dbReference>
<dbReference type="Gene3D" id="1.10.10.10">
    <property type="entry name" value="Winged helix-like DNA-binding domain superfamily/Winged helix DNA-binding domain"/>
    <property type="match status" value="1"/>
</dbReference>
<dbReference type="PANTHER" id="PTHR34293">
    <property type="entry name" value="HTH-TYPE TRANSCRIPTIONAL REGULATOR TRMBL2"/>
    <property type="match status" value="1"/>
</dbReference>
<dbReference type="EMBL" id="CP021920">
    <property type="protein sequence ID" value="ASB91121.1"/>
    <property type="molecule type" value="Genomic_DNA"/>
</dbReference>
<dbReference type="InterPro" id="IPR051797">
    <property type="entry name" value="TrmB-like"/>
</dbReference>
<dbReference type="Proteomes" id="UP000196877">
    <property type="component" value="Chromosome"/>
</dbReference>
<dbReference type="SUPFAM" id="SSF46785">
    <property type="entry name" value="Winged helix' DNA-binding domain"/>
    <property type="match status" value="1"/>
</dbReference>
<evidence type="ECO:0008006" key="5">
    <source>
        <dbReference type="Google" id="ProtNLM"/>
    </source>
</evidence>
<dbReference type="InterPro" id="IPR002831">
    <property type="entry name" value="Tscrpt_reg_TrmB_N"/>
</dbReference>
<keyword evidence="4" id="KW-1185">Reference proteome</keyword>
<dbReference type="PANTHER" id="PTHR34293:SF1">
    <property type="entry name" value="HTH-TYPE TRANSCRIPTIONAL REGULATOR TRMBL2"/>
    <property type="match status" value="1"/>
</dbReference>
<feature type="domain" description="Transcription regulator TrmB N-terminal" evidence="1">
    <location>
        <begin position="4"/>
        <end position="70"/>
    </location>
</feature>
<feature type="domain" description="Transcription regulator TrmB C-terminal" evidence="2">
    <location>
        <begin position="107"/>
        <end position="162"/>
    </location>
</feature>
<reference evidence="3 4" key="1">
    <citation type="submission" date="2017-06" db="EMBL/GenBank/DDBJ databases">
        <title>Genome sequence of Bacillus sonorensis strain SRCM101395.</title>
        <authorList>
            <person name="Cho S.H."/>
        </authorList>
    </citation>
    <scope>NUCLEOTIDE SEQUENCE [LARGE SCALE GENOMIC DNA]</scope>
    <source>
        <strain evidence="3 4">SRCM101395</strain>
    </source>
</reference>
<proteinExistence type="predicted"/>
<accession>A0ABN5AK77</accession>
<dbReference type="InterPro" id="IPR036390">
    <property type="entry name" value="WH_DNA-bd_sf"/>
</dbReference>